<dbReference type="HOGENOM" id="CLU_1644961_0_0_1"/>
<organism evidence="1 2">
    <name type="scientific">Tulasnella calospora MUT 4182</name>
    <dbReference type="NCBI Taxonomy" id="1051891"/>
    <lineage>
        <taxon>Eukaryota</taxon>
        <taxon>Fungi</taxon>
        <taxon>Dikarya</taxon>
        <taxon>Basidiomycota</taxon>
        <taxon>Agaricomycotina</taxon>
        <taxon>Agaricomycetes</taxon>
        <taxon>Cantharellales</taxon>
        <taxon>Tulasnellaceae</taxon>
        <taxon>Tulasnella</taxon>
    </lineage>
</organism>
<gene>
    <name evidence="1" type="ORF">M407DRAFT_125915</name>
</gene>
<reference evidence="1 2" key="1">
    <citation type="submission" date="2014-04" db="EMBL/GenBank/DDBJ databases">
        <authorList>
            <consortium name="DOE Joint Genome Institute"/>
            <person name="Kuo A."/>
            <person name="Girlanda M."/>
            <person name="Perotto S."/>
            <person name="Kohler A."/>
            <person name="Nagy L.G."/>
            <person name="Floudas D."/>
            <person name="Copeland A."/>
            <person name="Barry K.W."/>
            <person name="Cichocki N."/>
            <person name="Veneault-Fourrey C."/>
            <person name="LaButti K."/>
            <person name="Lindquist E.A."/>
            <person name="Lipzen A."/>
            <person name="Lundell T."/>
            <person name="Morin E."/>
            <person name="Murat C."/>
            <person name="Sun H."/>
            <person name="Tunlid A."/>
            <person name="Henrissat B."/>
            <person name="Grigoriev I.V."/>
            <person name="Hibbett D.S."/>
            <person name="Martin F."/>
            <person name="Nordberg H.P."/>
            <person name="Cantor M.N."/>
            <person name="Hua S.X."/>
        </authorList>
    </citation>
    <scope>NUCLEOTIDE SEQUENCE [LARGE SCALE GENOMIC DNA]</scope>
    <source>
        <strain evidence="1 2">MUT 4182</strain>
    </source>
</reference>
<accession>A0A0C3LJ49</accession>
<keyword evidence="2" id="KW-1185">Reference proteome</keyword>
<dbReference type="AlphaFoldDB" id="A0A0C3LJ49"/>
<proteinExistence type="predicted"/>
<reference evidence="2" key="2">
    <citation type="submission" date="2015-01" db="EMBL/GenBank/DDBJ databases">
        <title>Evolutionary Origins and Diversification of the Mycorrhizal Mutualists.</title>
        <authorList>
            <consortium name="DOE Joint Genome Institute"/>
            <consortium name="Mycorrhizal Genomics Consortium"/>
            <person name="Kohler A."/>
            <person name="Kuo A."/>
            <person name="Nagy L.G."/>
            <person name="Floudas D."/>
            <person name="Copeland A."/>
            <person name="Barry K.W."/>
            <person name="Cichocki N."/>
            <person name="Veneault-Fourrey C."/>
            <person name="LaButti K."/>
            <person name="Lindquist E.A."/>
            <person name="Lipzen A."/>
            <person name="Lundell T."/>
            <person name="Morin E."/>
            <person name="Murat C."/>
            <person name="Riley R."/>
            <person name="Ohm R."/>
            <person name="Sun H."/>
            <person name="Tunlid A."/>
            <person name="Henrissat B."/>
            <person name="Grigoriev I.V."/>
            <person name="Hibbett D.S."/>
            <person name="Martin F."/>
        </authorList>
    </citation>
    <scope>NUCLEOTIDE SEQUENCE [LARGE SCALE GENOMIC DNA]</scope>
    <source>
        <strain evidence="2">MUT 4182</strain>
    </source>
</reference>
<evidence type="ECO:0000313" key="2">
    <source>
        <dbReference type="Proteomes" id="UP000054248"/>
    </source>
</evidence>
<sequence>MDWLDSAFATEVVSLALLHKAKRASATGPRDIQTLLLSNDCIINRARDVEVDLSRAHSVCIQSVAHLTAMELLKSSTEPGSMSDPTVLLHARCIHESALGFSKRKSPWTCPLQRLCWQEASAWFKQYRERILSLRAVDDPEVADLKSCISFLDHAVTTAER</sequence>
<evidence type="ECO:0000313" key="1">
    <source>
        <dbReference type="EMBL" id="KIO21427.1"/>
    </source>
</evidence>
<dbReference type="Proteomes" id="UP000054248">
    <property type="component" value="Unassembled WGS sequence"/>
</dbReference>
<dbReference type="EMBL" id="KN823138">
    <property type="protein sequence ID" value="KIO21427.1"/>
    <property type="molecule type" value="Genomic_DNA"/>
</dbReference>
<name>A0A0C3LJ49_9AGAM</name>
<protein>
    <submittedName>
        <fullName evidence="1">Uncharacterized protein</fullName>
    </submittedName>
</protein>